<organism evidence="2 3">
    <name type="scientific">Labrys wisconsinensis</name>
    <dbReference type="NCBI Taxonomy" id="425677"/>
    <lineage>
        <taxon>Bacteria</taxon>
        <taxon>Pseudomonadati</taxon>
        <taxon>Pseudomonadota</taxon>
        <taxon>Alphaproteobacteria</taxon>
        <taxon>Hyphomicrobiales</taxon>
        <taxon>Xanthobacteraceae</taxon>
        <taxon>Labrys</taxon>
    </lineage>
</organism>
<proteinExistence type="predicted"/>
<reference evidence="2 3" key="1">
    <citation type="submission" date="2023-07" db="EMBL/GenBank/DDBJ databases">
        <title>Genomic Encyclopedia of Type Strains, Phase IV (KMG-IV): sequencing the most valuable type-strain genomes for metagenomic binning, comparative biology and taxonomic classification.</title>
        <authorList>
            <person name="Goeker M."/>
        </authorList>
    </citation>
    <scope>NUCLEOTIDE SEQUENCE [LARGE SCALE GENOMIC DNA]</scope>
    <source>
        <strain evidence="2 3">DSM 19619</strain>
    </source>
</reference>
<protein>
    <submittedName>
        <fullName evidence="2">Uncharacterized protein</fullName>
    </submittedName>
</protein>
<accession>A0ABU0JHW9</accession>
<dbReference type="Proteomes" id="UP001242480">
    <property type="component" value="Unassembled WGS sequence"/>
</dbReference>
<dbReference type="EMBL" id="JAUSVX010000019">
    <property type="protein sequence ID" value="MDQ0473889.1"/>
    <property type="molecule type" value="Genomic_DNA"/>
</dbReference>
<feature type="region of interest" description="Disordered" evidence="1">
    <location>
        <begin position="93"/>
        <end position="121"/>
    </location>
</feature>
<evidence type="ECO:0000313" key="2">
    <source>
        <dbReference type="EMBL" id="MDQ0473889.1"/>
    </source>
</evidence>
<name>A0ABU0JHW9_9HYPH</name>
<comment type="caution">
    <text evidence="2">The sequence shown here is derived from an EMBL/GenBank/DDBJ whole genome shotgun (WGS) entry which is preliminary data.</text>
</comment>
<gene>
    <name evidence="2" type="ORF">QO011_006928</name>
</gene>
<keyword evidence="3" id="KW-1185">Reference proteome</keyword>
<evidence type="ECO:0000256" key="1">
    <source>
        <dbReference type="SAM" id="MobiDB-lite"/>
    </source>
</evidence>
<feature type="compositionally biased region" description="Low complexity" evidence="1">
    <location>
        <begin position="100"/>
        <end position="121"/>
    </location>
</feature>
<sequence length="121" mass="13690">MYQQDRRVVHLRSPFLKRTSDIVPNRDSPSAIPLHESYREGGRVKRHGLVLGQSYARAGKFALIKHRRYAHAKQFKRASKALKRLRTMQEAVTTSWWEQPAMPTTPSSPPSDTTSASSSTG</sequence>
<evidence type="ECO:0000313" key="3">
    <source>
        <dbReference type="Proteomes" id="UP001242480"/>
    </source>
</evidence>